<dbReference type="Proteomes" id="UP001320420">
    <property type="component" value="Unassembled WGS sequence"/>
</dbReference>
<dbReference type="AlphaFoldDB" id="A0AAN9URB1"/>
<dbReference type="InterPro" id="IPR004888">
    <property type="entry name" value="Glycoside_hydrolase_63"/>
</dbReference>
<keyword evidence="6" id="KW-0735">Signal-anchor</keyword>
<feature type="transmembrane region" description="Helical" evidence="12">
    <location>
        <begin position="124"/>
        <end position="141"/>
    </location>
</feature>
<organism evidence="14 15">
    <name type="scientific">Diatrype stigma</name>
    <dbReference type="NCBI Taxonomy" id="117547"/>
    <lineage>
        <taxon>Eukaryota</taxon>
        <taxon>Fungi</taxon>
        <taxon>Dikarya</taxon>
        <taxon>Ascomycota</taxon>
        <taxon>Pezizomycotina</taxon>
        <taxon>Sordariomycetes</taxon>
        <taxon>Xylariomycetidae</taxon>
        <taxon>Xylariales</taxon>
        <taxon>Diatrypaceae</taxon>
        <taxon>Diatrype</taxon>
    </lineage>
</organism>
<comment type="function">
    <text evidence="12">Cleaves the distal alpha 1,2-linked glucose residue from the Glc(3)Man(9)GlcNAc(2) oligosaccharide precursor.</text>
</comment>
<keyword evidence="7 12" id="KW-1133">Transmembrane helix</keyword>
<keyword evidence="4 12" id="KW-0378">Hydrolase</keyword>
<dbReference type="GO" id="GO:0009311">
    <property type="term" value="P:oligosaccharide metabolic process"/>
    <property type="evidence" value="ECO:0007669"/>
    <property type="project" value="UniProtKB-UniRule"/>
</dbReference>
<feature type="transmembrane region" description="Helical" evidence="12">
    <location>
        <begin position="161"/>
        <end position="177"/>
    </location>
</feature>
<evidence type="ECO:0000256" key="7">
    <source>
        <dbReference type="ARBA" id="ARBA00022989"/>
    </source>
</evidence>
<evidence type="ECO:0000259" key="13">
    <source>
        <dbReference type="Pfam" id="PF03200"/>
    </source>
</evidence>
<dbReference type="PANTHER" id="PTHR10412:SF11">
    <property type="entry name" value="MANNOSYL-OLIGOSACCHARIDE GLUCOSIDASE"/>
    <property type="match status" value="1"/>
</dbReference>
<keyword evidence="5 12" id="KW-0256">Endoplasmic reticulum</keyword>
<comment type="caution">
    <text evidence="14">The sequence shown here is derived from an EMBL/GenBank/DDBJ whole genome shotgun (WGS) entry which is preliminary data.</text>
</comment>
<protein>
    <recommendedName>
        <fullName evidence="11 12">Mannosyl-oligosaccharide glucosidase</fullName>
        <ecNumber evidence="11 12">3.2.1.106</ecNumber>
    </recommendedName>
    <alternativeName>
        <fullName evidence="12">Glucosidase I</fullName>
    </alternativeName>
</protein>
<evidence type="ECO:0000313" key="14">
    <source>
        <dbReference type="EMBL" id="KAK7751927.1"/>
    </source>
</evidence>
<keyword evidence="8 12" id="KW-0472">Membrane</keyword>
<dbReference type="GO" id="GO:0005789">
    <property type="term" value="C:endoplasmic reticulum membrane"/>
    <property type="evidence" value="ECO:0007669"/>
    <property type="project" value="UniProtKB-SubCell"/>
</dbReference>
<evidence type="ECO:0000256" key="6">
    <source>
        <dbReference type="ARBA" id="ARBA00022968"/>
    </source>
</evidence>
<gene>
    <name evidence="14" type="ORF">SLS62_006070</name>
</gene>
<evidence type="ECO:0000313" key="15">
    <source>
        <dbReference type="Proteomes" id="UP001320420"/>
    </source>
</evidence>
<dbReference type="Pfam" id="PF03200">
    <property type="entry name" value="Glyco_hydro_63"/>
    <property type="match status" value="1"/>
</dbReference>
<evidence type="ECO:0000256" key="10">
    <source>
        <dbReference type="ARBA" id="ARBA00023295"/>
    </source>
</evidence>
<dbReference type="PANTHER" id="PTHR10412">
    <property type="entry name" value="MANNOSYL-OLIGOSACCHARIDE GLUCOSIDASE"/>
    <property type="match status" value="1"/>
</dbReference>
<evidence type="ECO:0000256" key="8">
    <source>
        <dbReference type="ARBA" id="ARBA00023136"/>
    </source>
</evidence>
<sequence>MRPDDRHLPAVLDLLSDPARLWSPHGLRSLSKADPLYGRDDDYWRGAVWVNLNVLAVLRLRDLGLGMGTTEDGSEQEQVRARALSLAAGLRRNVVAAVYDSWRATGLFWEQYGDKTGEGRHSRAFTGWTACVILLLGLDLAEADDGGSASGGGGSSSTVTLSSALLIFVSLSLLVTFRRKLRGLALWAMERWRARRRDRLHGRDDGGYEEVVDLDELDGRS</sequence>
<reference evidence="14 15" key="1">
    <citation type="submission" date="2024-02" db="EMBL/GenBank/DDBJ databases">
        <title>De novo assembly and annotation of 12 fungi associated with fruit tree decline syndrome in Ontario, Canada.</title>
        <authorList>
            <person name="Sulman M."/>
            <person name="Ellouze W."/>
            <person name="Ilyukhin E."/>
        </authorList>
    </citation>
    <scope>NUCLEOTIDE SEQUENCE [LARGE SCALE GENOMIC DNA]</scope>
    <source>
        <strain evidence="14 15">M11/M66-122</strain>
    </source>
</reference>
<dbReference type="GO" id="GO:0004573">
    <property type="term" value="F:Glc3Man9GlcNAc2 oligosaccharide glucosidase activity"/>
    <property type="evidence" value="ECO:0007669"/>
    <property type="project" value="UniProtKB-UniRule"/>
</dbReference>
<dbReference type="InterPro" id="IPR031335">
    <property type="entry name" value="Glyco_hydro_63_C"/>
</dbReference>
<proteinExistence type="inferred from homology"/>
<evidence type="ECO:0000256" key="1">
    <source>
        <dbReference type="ARBA" id="ARBA00004648"/>
    </source>
</evidence>
<dbReference type="EC" id="3.2.1.106" evidence="11 12"/>
<dbReference type="EMBL" id="JAKJXP020000043">
    <property type="protein sequence ID" value="KAK7751927.1"/>
    <property type="molecule type" value="Genomic_DNA"/>
</dbReference>
<name>A0AAN9URB1_9PEZI</name>
<accession>A0AAN9URB1</accession>
<comment type="caution">
    <text evidence="12">Lacks conserved residue(s) required for the propagation of feature annotation.</text>
</comment>
<keyword evidence="9 12" id="KW-0325">Glycoprotein</keyword>
<keyword evidence="15" id="KW-1185">Reference proteome</keyword>
<comment type="pathway">
    <text evidence="12">Glycan metabolism; N-glycan degradation.</text>
</comment>
<feature type="domain" description="Glycosyl hydrolase family 63 C-terminal" evidence="13">
    <location>
        <begin position="3"/>
        <end position="136"/>
    </location>
</feature>
<dbReference type="InterPro" id="IPR012341">
    <property type="entry name" value="6hp_glycosidase-like_sf"/>
</dbReference>
<evidence type="ECO:0000256" key="5">
    <source>
        <dbReference type="ARBA" id="ARBA00022824"/>
    </source>
</evidence>
<comment type="catalytic activity">
    <reaction evidence="12">
        <text>N(4)-(alpha-D-Glc-(1-&gt;2)-alpha-D-Glc-(1-&gt;3)-alpha-D-Glc-(1-&gt;3)-alpha-D-Man-(1-&gt;2)-alpha-D-Man-(1-&gt;2)-alpha-D-Man-(1-&gt;3)-[alpha-D-Man-(1-&gt;2)-alpha-D-Man-(1-&gt;3)-[alpha-D-Man-(1-&gt;2)-alpha-D-Man-(1-&gt;6)]-alpha-D-Man-(1-&gt;6)]-beta-D-Man-(1-&gt;4)-beta-D-GlcNAc-(1-&gt;4)-beta-D-GlcNAc)-L-asparaginyl-[protein] + H2O = N(4)-(alpha-D-Glc-(1-&gt;3)-alpha-D-Glc-(1-&gt;3)-alpha-D-Man-(1-&gt;2)-alpha-D-Man-(1-&gt;2)-alpha-D-Man-(1-&gt;3)-[alpha-D-Man-(1-&gt;2)-alpha-D-Man-(1-&gt;3)-[alpha-D-Man-(1-&gt;2)-alpha-D-Man-(1-&gt;6)]-alpha-D-Man-(1-&gt;6)]-beta-D-Man-(1-&gt;4)-beta-D-GlcNAc-(1-&gt;4)-beta-D-GlcNAc)-L-asparaginyl-[protein] + beta-D-glucose</text>
        <dbReference type="Rhea" id="RHEA:55988"/>
        <dbReference type="Rhea" id="RHEA-COMP:12806"/>
        <dbReference type="Rhea" id="RHEA-COMP:14355"/>
        <dbReference type="ChEBI" id="CHEBI:15377"/>
        <dbReference type="ChEBI" id="CHEBI:15903"/>
        <dbReference type="ChEBI" id="CHEBI:59082"/>
        <dbReference type="ChEBI" id="CHEBI:132537"/>
        <dbReference type="EC" id="3.2.1.106"/>
    </reaction>
</comment>
<comment type="subcellular location">
    <subcellularLocation>
        <location evidence="1 12">Endoplasmic reticulum membrane</location>
        <topology evidence="1 12">Single-pass type II membrane protein</topology>
    </subcellularLocation>
</comment>
<evidence type="ECO:0000256" key="3">
    <source>
        <dbReference type="ARBA" id="ARBA00022692"/>
    </source>
</evidence>
<evidence type="ECO:0000256" key="2">
    <source>
        <dbReference type="ARBA" id="ARBA00010833"/>
    </source>
</evidence>
<comment type="similarity">
    <text evidence="2 12">Belongs to the glycosyl hydrolase 63 family.</text>
</comment>
<evidence type="ECO:0000256" key="12">
    <source>
        <dbReference type="RuleBase" id="RU369107"/>
    </source>
</evidence>
<evidence type="ECO:0000256" key="9">
    <source>
        <dbReference type="ARBA" id="ARBA00023180"/>
    </source>
</evidence>
<evidence type="ECO:0000256" key="4">
    <source>
        <dbReference type="ARBA" id="ARBA00022801"/>
    </source>
</evidence>
<dbReference type="GO" id="GO:0006487">
    <property type="term" value="P:protein N-linked glycosylation"/>
    <property type="evidence" value="ECO:0007669"/>
    <property type="project" value="UniProtKB-UniRule"/>
</dbReference>
<dbReference type="Gene3D" id="1.50.10.10">
    <property type="match status" value="1"/>
</dbReference>
<keyword evidence="10 12" id="KW-0326">Glycosidase</keyword>
<evidence type="ECO:0000256" key="11">
    <source>
        <dbReference type="ARBA" id="ARBA00038888"/>
    </source>
</evidence>
<dbReference type="SUPFAM" id="SSF48208">
    <property type="entry name" value="Six-hairpin glycosidases"/>
    <property type="match status" value="1"/>
</dbReference>
<dbReference type="InterPro" id="IPR008928">
    <property type="entry name" value="6-hairpin_glycosidase_sf"/>
</dbReference>
<keyword evidence="3 12" id="KW-0812">Transmembrane</keyword>